<accession>A0A0N4Y776</accession>
<organism evidence="4">
    <name type="scientific">Nippostrongylus brasiliensis</name>
    <name type="common">Rat hookworm</name>
    <dbReference type="NCBI Taxonomy" id="27835"/>
    <lineage>
        <taxon>Eukaryota</taxon>
        <taxon>Metazoa</taxon>
        <taxon>Ecdysozoa</taxon>
        <taxon>Nematoda</taxon>
        <taxon>Chromadorea</taxon>
        <taxon>Rhabditida</taxon>
        <taxon>Rhabditina</taxon>
        <taxon>Rhabditomorpha</taxon>
        <taxon>Strongyloidea</taxon>
        <taxon>Heligmosomidae</taxon>
        <taxon>Nippostrongylus</taxon>
    </lineage>
</organism>
<evidence type="ECO:0000313" key="2">
    <source>
        <dbReference type="EMBL" id="VDL75584.1"/>
    </source>
</evidence>
<proteinExistence type="predicted"/>
<feature type="region of interest" description="Disordered" evidence="1">
    <location>
        <begin position="1"/>
        <end position="52"/>
    </location>
</feature>
<name>A0A0N4Y776_NIPBR</name>
<evidence type="ECO:0000313" key="4">
    <source>
        <dbReference type="WBParaSite" id="NBR_0001199401-mRNA-1"/>
    </source>
</evidence>
<keyword evidence="3" id="KW-1185">Reference proteome</keyword>
<gene>
    <name evidence="2" type="ORF">NBR_LOCUS11995</name>
</gene>
<dbReference type="Proteomes" id="UP000271162">
    <property type="component" value="Unassembled WGS sequence"/>
</dbReference>
<dbReference type="WBParaSite" id="NBR_0001199401-mRNA-1">
    <property type="protein sequence ID" value="NBR_0001199401-mRNA-1"/>
    <property type="gene ID" value="NBR_0001199401"/>
</dbReference>
<evidence type="ECO:0000256" key="1">
    <source>
        <dbReference type="SAM" id="MobiDB-lite"/>
    </source>
</evidence>
<feature type="compositionally biased region" description="Acidic residues" evidence="1">
    <location>
        <begin position="28"/>
        <end position="43"/>
    </location>
</feature>
<feature type="region of interest" description="Disordered" evidence="1">
    <location>
        <begin position="66"/>
        <end position="91"/>
    </location>
</feature>
<dbReference type="EMBL" id="UYSL01020649">
    <property type="protein sequence ID" value="VDL75584.1"/>
    <property type="molecule type" value="Genomic_DNA"/>
</dbReference>
<reference evidence="4" key="1">
    <citation type="submission" date="2017-02" db="UniProtKB">
        <authorList>
            <consortium name="WormBaseParasite"/>
        </authorList>
    </citation>
    <scope>IDENTIFICATION</scope>
</reference>
<dbReference type="AlphaFoldDB" id="A0A0N4Y776"/>
<reference evidence="2 3" key="2">
    <citation type="submission" date="2018-11" db="EMBL/GenBank/DDBJ databases">
        <authorList>
            <consortium name="Pathogen Informatics"/>
        </authorList>
    </citation>
    <scope>NUCLEOTIDE SEQUENCE [LARGE SCALE GENOMIC DNA]</scope>
</reference>
<evidence type="ECO:0000313" key="3">
    <source>
        <dbReference type="Proteomes" id="UP000271162"/>
    </source>
</evidence>
<protein>
    <submittedName>
        <fullName evidence="4">Hva1_TUDOR domain-containing protein</fullName>
    </submittedName>
</protein>
<feature type="compositionally biased region" description="Polar residues" evidence="1">
    <location>
        <begin position="10"/>
        <end position="20"/>
    </location>
</feature>
<sequence>MDARSAKVESVSSKPKTNYRPQVRLDEEMYDEWTADDDGEEANEGQSSRRTVVFDGKRVSEEQVLRNSTSHLESHGDATRVVDAAGHQLQS</sequence>